<evidence type="ECO:0000313" key="1">
    <source>
        <dbReference type="EMBL" id="QIS01399.1"/>
    </source>
</evidence>
<dbReference type="AlphaFoldDB" id="A0A6G9XKI0"/>
<name>A0A6G9XKI0_NOCBR</name>
<dbReference type="Proteomes" id="UP000501705">
    <property type="component" value="Chromosome"/>
</dbReference>
<dbReference type="EMBL" id="CP046171">
    <property type="protein sequence ID" value="QIS01399.1"/>
    <property type="molecule type" value="Genomic_DNA"/>
</dbReference>
<accession>A0A6G9XKI0</accession>
<sequence length="81" mass="9573">MPEEIYGKIFYGPDEAEPLPPDEIARLKERFAAFNQKRDAVPEEDRIHLRDRFGDDALGTEGDQQYWAEVEERKKRGEYWG</sequence>
<protein>
    <submittedName>
        <fullName evidence="1">Uncharacterized protein</fullName>
    </submittedName>
</protein>
<gene>
    <name evidence="1" type="ORF">F5X71_02905</name>
</gene>
<evidence type="ECO:0000313" key="2">
    <source>
        <dbReference type="Proteomes" id="UP000501705"/>
    </source>
</evidence>
<dbReference type="RefSeq" id="WP_167460545.1">
    <property type="nucleotide sequence ID" value="NZ_CP046171.1"/>
</dbReference>
<reference evidence="1 2" key="1">
    <citation type="journal article" date="2019" name="ACS Chem. Biol.">
        <title>Identification and Mobilization of a Cryptic Antibiotic Biosynthesis Gene Locus from a Human-Pathogenic Nocardia Isolate.</title>
        <authorList>
            <person name="Herisse M."/>
            <person name="Ishida K."/>
            <person name="Porter J.L."/>
            <person name="Howden B."/>
            <person name="Hertweck C."/>
            <person name="Stinear T.P."/>
            <person name="Pidot S.J."/>
        </authorList>
    </citation>
    <scope>NUCLEOTIDE SEQUENCE [LARGE SCALE GENOMIC DNA]</scope>
    <source>
        <strain evidence="1 2">AUSMDU00024985</strain>
    </source>
</reference>
<proteinExistence type="predicted"/>
<organism evidence="1 2">
    <name type="scientific">Nocardia brasiliensis</name>
    <dbReference type="NCBI Taxonomy" id="37326"/>
    <lineage>
        <taxon>Bacteria</taxon>
        <taxon>Bacillati</taxon>
        <taxon>Actinomycetota</taxon>
        <taxon>Actinomycetes</taxon>
        <taxon>Mycobacteriales</taxon>
        <taxon>Nocardiaceae</taxon>
        <taxon>Nocardia</taxon>
    </lineage>
</organism>